<dbReference type="Proteomes" id="UP001210925">
    <property type="component" value="Unassembled WGS sequence"/>
</dbReference>
<evidence type="ECO:0000313" key="3">
    <source>
        <dbReference type="Proteomes" id="UP001210925"/>
    </source>
</evidence>
<comment type="caution">
    <text evidence="2">The sequence shown here is derived from an EMBL/GenBank/DDBJ whole genome shotgun (WGS) entry which is preliminary data.</text>
</comment>
<dbReference type="EMBL" id="JADGKB010000186">
    <property type="protein sequence ID" value="KAJ3251357.1"/>
    <property type="molecule type" value="Genomic_DNA"/>
</dbReference>
<feature type="compositionally biased region" description="Basic and acidic residues" evidence="1">
    <location>
        <begin position="49"/>
        <end position="62"/>
    </location>
</feature>
<dbReference type="AlphaFoldDB" id="A0AAD5Y4R9"/>
<evidence type="ECO:0000313" key="2">
    <source>
        <dbReference type="EMBL" id="KAJ3251357.1"/>
    </source>
</evidence>
<feature type="region of interest" description="Disordered" evidence="1">
    <location>
        <begin position="1"/>
        <end position="131"/>
    </location>
</feature>
<feature type="compositionally biased region" description="Polar residues" evidence="1">
    <location>
        <begin position="8"/>
        <end position="20"/>
    </location>
</feature>
<protein>
    <submittedName>
        <fullName evidence="2">Uncharacterized protein</fullName>
    </submittedName>
</protein>
<keyword evidence="3" id="KW-1185">Reference proteome</keyword>
<reference evidence="2" key="1">
    <citation type="submission" date="2020-05" db="EMBL/GenBank/DDBJ databases">
        <title>Phylogenomic resolution of chytrid fungi.</title>
        <authorList>
            <person name="Stajich J.E."/>
            <person name="Amses K."/>
            <person name="Simmons R."/>
            <person name="Seto K."/>
            <person name="Myers J."/>
            <person name="Bonds A."/>
            <person name="Quandt C.A."/>
            <person name="Barry K."/>
            <person name="Liu P."/>
            <person name="Grigoriev I."/>
            <person name="Longcore J.E."/>
            <person name="James T.Y."/>
        </authorList>
    </citation>
    <scope>NUCLEOTIDE SEQUENCE</scope>
    <source>
        <strain evidence="2">PLAUS21</strain>
    </source>
</reference>
<feature type="compositionally biased region" description="Basic residues" evidence="1">
    <location>
        <begin position="64"/>
        <end position="74"/>
    </location>
</feature>
<proteinExistence type="predicted"/>
<evidence type="ECO:0000256" key="1">
    <source>
        <dbReference type="SAM" id="MobiDB-lite"/>
    </source>
</evidence>
<accession>A0AAD5Y4R9</accession>
<name>A0AAD5Y4R9_9FUNG</name>
<sequence>MKVKDNNSAEIQTRAQQRAQNKAKRLAKEEDPSDHKNEASDSDISSPERPSKKQKVEPEPVKRGPGRPRKHKRGEPKDSQNQKKQKAKRGKKEEAEEDSAKESEKEEMEVEPAEPETAQPADKSPMSYASDLTRNNLDFLVTASEQVEKVSLDQAQSTTNGEKDKGIQETEEEMDIVERLKKIQDQVIAKYPIKVIDFSKSRERIPENAVIQNPPPRFVDCTGENMATEGQMKEGRKFYREVLDPNDPARGTGEPYQITQRRPAEETVNSTPRPVSLDQVRFERSSEARQYASLTESEKIAYHNEIARERAKAEQQLVTKFTNKSIMEKELSEEEMQAQYSRYLANLKKFNSDTTKSSEKIQMKYLTFSEFKNLRQKEVLPFGKPPTTVKYDTRLKNTYEENLRYSLDHVDIVSPDNYTLKKHKYTIRNDSSRVVDTIRSRERASEIRNEGKAVAEVPKVVAREVTVVPTEPSFNVARRASNISLANNFDNRRKGSLTFIEVNRPQDHPPNRVQAQRSVNSPIPNQHQITNRSPHQVVANRSPHQQIVSHQVHPMKSQPPVQYATAPTKQGSIIEFIDMTSDEDAGNRKVPHSFVDWKLEILRFYSDPISLLTQAHKLNLKTLKEGSYSFGADRKCRERVIQSPLGSPRCPSLLGTINSQGEDAPKTLTLTYGKQSGTYSLRPGLLIDVDRNIKLEVDENQMLNLYDLTREFYTNLQKPHPDLFYPYNFGLVFTGEMIAPNQLLVNFFGQDVVFTVHNFGSSLQVYYTDVVTTEQRVFPVRSVVLKPYGKKYILNFNFSFPCPLYRRGGVNGVKHAIRAGLNPLYF</sequence>
<feature type="compositionally biased region" description="Basic and acidic residues" evidence="1">
    <location>
        <begin position="26"/>
        <end position="39"/>
    </location>
</feature>
<feature type="compositionally biased region" description="Acidic residues" evidence="1">
    <location>
        <begin position="105"/>
        <end position="114"/>
    </location>
</feature>
<feature type="compositionally biased region" description="Basic and acidic residues" evidence="1">
    <location>
        <begin position="91"/>
        <end position="104"/>
    </location>
</feature>
<organism evidence="2 3">
    <name type="scientific">Boothiomyces macroporosus</name>
    <dbReference type="NCBI Taxonomy" id="261099"/>
    <lineage>
        <taxon>Eukaryota</taxon>
        <taxon>Fungi</taxon>
        <taxon>Fungi incertae sedis</taxon>
        <taxon>Chytridiomycota</taxon>
        <taxon>Chytridiomycota incertae sedis</taxon>
        <taxon>Chytridiomycetes</taxon>
        <taxon>Rhizophydiales</taxon>
        <taxon>Terramycetaceae</taxon>
        <taxon>Boothiomyces</taxon>
    </lineage>
</organism>
<gene>
    <name evidence="2" type="ORF">HK103_002448</name>
</gene>